<dbReference type="GO" id="GO:0003824">
    <property type="term" value="F:catalytic activity"/>
    <property type="evidence" value="ECO:0007669"/>
    <property type="project" value="InterPro"/>
</dbReference>
<gene>
    <name evidence="3" type="ORF">BD410DRAFT_793526</name>
</gene>
<keyword evidence="1" id="KW-0677">Repeat</keyword>
<keyword evidence="4" id="KW-1185">Reference proteome</keyword>
<dbReference type="STRING" id="50990.A0A4Y7PS09"/>
<dbReference type="Gene3D" id="1.50.10.20">
    <property type="match status" value="1"/>
</dbReference>
<dbReference type="Pfam" id="PF00432">
    <property type="entry name" value="Prenyltrans"/>
    <property type="match status" value="1"/>
</dbReference>
<name>A0A4Y7PS09_9AGAM</name>
<protein>
    <recommendedName>
        <fullName evidence="2">Prenyltransferase alpha-alpha toroid domain-containing protein</fullName>
    </recommendedName>
</protein>
<accession>A0A4Y7PS09</accession>
<dbReference type="EMBL" id="ML170211">
    <property type="protein sequence ID" value="TDL18213.1"/>
    <property type="molecule type" value="Genomic_DNA"/>
</dbReference>
<dbReference type="SUPFAM" id="SSF48239">
    <property type="entry name" value="Terpenoid cyclases/Protein prenyltransferases"/>
    <property type="match status" value="1"/>
</dbReference>
<evidence type="ECO:0000259" key="2">
    <source>
        <dbReference type="Pfam" id="PF00432"/>
    </source>
</evidence>
<evidence type="ECO:0000256" key="1">
    <source>
        <dbReference type="ARBA" id="ARBA00022737"/>
    </source>
</evidence>
<reference evidence="3 4" key="1">
    <citation type="submission" date="2018-06" db="EMBL/GenBank/DDBJ databases">
        <title>A transcriptomic atlas of mushroom development highlights an independent origin of complex multicellularity.</title>
        <authorList>
            <consortium name="DOE Joint Genome Institute"/>
            <person name="Krizsan K."/>
            <person name="Almasi E."/>
            <person name="Merenyi Z."/>
            <person name="Sahu N."/>
            <person name="Viragh M."/>
            <person name="Koszo T."/>
            <person name="Mondo S."/>
            <person name="Kiss B."/>
            <person name="Balint B."/>
            <person name="Kues U."/>
            <person name="Barry K."/>
            <person name="Hegedus J.C."/>
            <person name="Henrissat B."/>
            <person name="Johnson J."/>
            <person name="Lipzen A."/>
            <person name="Ohm R."/>
            <person name="Nagy I."/>
            <person name="Pangilinan J."/>
            <person name="Yan J."/>
            <person name="Xiong Y."/>
            <person name="Grigoriev I.V."/>
            <person name="Hibbett D.S."/>
            <person name="Nagy L.G."/>
        </authorList>
    </citation>
    <scope>NUCLEOTIDE SEQUENCE [LARGE SCALE GENOMIC DNA]</scope>
    <source>
        <strain evidence="3 4">SZMC22713</strain>
    </source>
</reference>
<sequence length="100" mass="11522">MTCRTDSFPTTTSREQGRVEKVLLQHRPPNDQPKPQLQRSDHLNYLSRNLRQGFSEHFIGLDCSQPWLVYWTLHSFSLLGVALDPETKQRLKFSPIVGSG</sequence>
<dbReference type="InterPro" id="IPR008930">
    <property type="entry name" value="Terpenoid_cyclase/PrenylTrfase"/>
</dbReference>
<feature type="domain" description="Prenyltransferase alpha-alpha toroid" evidence="2">
    <location>
        <begin position="37"/>
        <end position="90"/>
    </location>
</feature>
<proteinExistence type="predicted"/>
<evidence type="ECO:0000313" key="4">
    <source>
        <dbReference type="Proteomes" id="UP000294933"/>
    </source>
</evidence>
<dbReference type="AlphaFoldDB" id="A0A4Y7PS09"/>
<dbReference type="InterPro" id="IPR001330">
    <property type="entry name" value="Prenyltrans"/>
</dbReference>
<organism evidence="3 4">
    <name type="scientific">Rickenella mellea</name>
    <dbReference type="NCBI Taxonomy" id="50990"/>
    <lineage>
        <taxon>Eukaryota</taxon>
        <taxon>Fungi</taxon>
        <taxon>Dikarya</taxon>
        <taxon>Basidiomycota</taxon>
        <taxon>Agaricomycotina</taxon>
        <taxon>Agaricomycetes</taxon>
        <taxon>Hymenochaetales</taxon>
        <taxon>Rickenellaceae</taxon>
        <taxon>Rickenella</taxon>
    </lineage>
</organism>
<dbReference type="Proteomes" id="UP000294933">
    <property type="component" value="Unassembled WGS sequence"/>
</dbReference>
<dbReference type="OrthoDB" id="10261146at2759"/>
<dbReference type="VEuPathDB" id="FungiDB:BD410DRAFT_793526"/>
<evidence type="ECO:0000313" key="3">
    <source>
        <dbReference type="EMBL" id="TDL18213.1"/>
    </source>
</evidence>